<evidence type="ECO:0000313" key="3">
    <source>
        <dbReference type="Proteomes" id="UP001233360"/>
    </source>
</evidence>
<name>A0ABU0UV68_ACIBI</name>
<dbReference type="SUPFAM" id="SSF50341">
    <property type="entry name" value="CheW-like"/>
    <property type="match status" value="1"/>
</dbReference>
<dbReference type="EMBL" id="JAUTBK010000002">
    <property type="protein sequence ID" value="MDQ1208454.1"/>
    <property type="molecule type" value="Genomic_DNA"/>
</dbReference>
<reference evidence="2 3" key="1">
    <citation type="submission" date="2023-07" db="EMBL/GenBank/DDBJ databases">
        <title>Functional and genomic diversity of the sorghum phyllosphere microbiome.</title>
        <authorList>
            <person name="Shade A."/>
        </authorList>
    </citation>
    <scope>NUCLEOTIDE SEQUENCE [LARGE SCALE GENOMIC DNA]</scope>
    <source>
        <strain evidence="2 3">SORGH_AS_0887</strain>
    </source>
</reference>
<dbReference type="PANTHER" id="PTHR22617:SF43">
    <property type="entry name" value="PROTEIN PILI"/>
    <property type="match status" value="1"/>
</dbReference>
<dbReference type="Gene3D" id="2.40.50.180">
    <property type="entry name" value="CheA-289, Domain 4"/>
    <property type="match status" value="1"/>
</dbReference>
<evidence type="ECO:0000259" key="1">
    <source>
        <dbReference type="PROSITE" id="PS50851"/>
    </source>
</evidence>
<proteinExistence type="predicted"/>
<organism evidence="2 3">
    <name type="scientific">Acinetobacter baylyi</name>
    <dbReference type="NCBI Taxonomy" id="202950"/>
    <lineage>
        <taxon>Bacteria</taxon>
        <taxon>Pseudomonadati</taxon>
        <taxon>Pseudomonadota</taxon>
        <taxon>Gammaproteobacteria</taxon>
        <taxon>Moraxellales</taxon>
        <taxon>Moraxellaceae</taxon>
        <taxon>Acinetobacter</taxon>
    </lineage>
</organism>
<evidence type="ECO:0000313" key="2">
    <source>
        <dbReference type="EMBL" id="MDQ1208454.1"/>
    </source>
</evidence>
<dbReference type="Proteomes" id="UP001233360">
    <property type="component" value="Unassembled WGS sequence"/>
</dbReference>
<dbReference type="RefSeq" id="WP_307002977.1">
    <property type="nucleotide sequence ID" value="NZ_JAUTBK010000002.1"/>
</dbReference>
<dbReference type="PROSITE" id="PS50851">
    <property type="entry name" value="CHEW"/>
    <property type="match status" value="1"/>
</dbReference>
<dbReference type="SMART" id="SM00260">
    <property type="entry name" value="CheW"/>
    <property type="match status" value="1"/>
</dbReference>
<dbReference type="InterPro" id="IPR002545">
    <property type="entry name" value="CheW-lke_dom"/>
</dbReference>
<dbReference type="PANTHER" id="PTHR22617">
    <property type="entry name" value="CHEMOTAXIS SENSOR HISTIDINE KINASE-RELATED"/>
    <property type="match status" value="1"/>
</dbReference>
<comment type="caution">
    <text evidence="2">The sequence shown here is derived from an EMBL/GenBank/DDBJ whole genome shotgun (WGS) entry which is preliminary data.</text>
</comment>
<protein>
    <submittedName>
        <fullName evidence="2">Twitching motility protein PilI</fullName>
    </submittedName>
</protein>
<keyword evidence="3" id="KW-1185">Reference proteome</keyword>
<feature type="domain" description="CheW-like" evidence="1">
    <location>
        <begin position="26"/>
        <end position="166"/>
    </location>
</feature>
<dbReference type="InterPro" id="IPR039315">
    <property type="entry name" value="CheW"/>
</dbReference>
<accession>A0ABU0UV68</accession>
<dbReference type="Gene3D" id="2.30.30.40">
    <property type="entry name" value="SH3 Domains"/>
    <property type="match status" value="1"/>
</dbReference>
<gene>
    <name evidence="2" type="ORF">QE380_001377</name>
</gene>
<dbReference type="Pfam" id="PF01584">
    <property type="entry name" value="CheW"/>
    <property type="match status" value="1"/>
</dbReference>
<sequence>MSSATTSAGLEQLDADQHHEIDQDQRWTGIAFEILGQYFVVPLGEVAEVIYPPVCIPVPNTQQWFKGLANIRGRLLAVSDLAGFIGSTSVPHSDHQKVLCISHHQHYIGLLVDQVFGVQHFNKAYYFSDNDQLPLDLKPYCRGYFVQYQQQWNIFLFSQLLKNTDFMNASQY</sequence>
<dbReference type="InterPro" id="IPR036061">
    <property type="entry name" value="CheW-like_dom_sf"/>
</dbReference>